<evidence type="ECO:0000256" key="1">
    <source>
        <dbReference type="ARBA" id="ARBA00001968"/>
    </source>
</evidence>
<accession>M8BAK7</accession>
<feature type="domain" description="Myb/SANT-like" evidence="4">
    <location>
        <begin position="170"/>
        <end position="262"/>
    </location>
</feature>
<dbReference type="EnsemblPlants" id="EMT11056">
    <property type="protein sequence ID" value="EMT11056"/>
    <property type="gene ID" value="F775_17522"/>
</dbReference>
<dbReference type="Pfam" id="PF12776">
    <property type="entry name" value="Myb_DNA-bind_3"/>
    <property type="match status" value="1"/>
</dbReference>
<proteinExistence type="predicted"/>
<evidence type="ECO:0000256" key="3">
    <source>
        <dbReference type="SAM" id="MobiDB-lite"/>
    </source>
</evidence>
<reference evidence="6" key="1">
    <citation type="submission" date="2015-06" db="UniProtKB">
        <authorList>
            <consortium name="EnsemblPlants"/>
        </authorList>
    </citation>
    <scope>IDENTIFICATION</scope>
</reference>
<feature type="region of interest" description="Disordered" evidence="3">
    <location>
        <begin position="294"/>
        <end position="347"/>
    </location>
</feature>
<evidence type="ECO:0000259" key="4">
    <source>
        <dbReference type="Pfam" id="PF12776"/>
    </source>
</evidence>
<keyword evidence="2" id="KW-0479">Metal-binding</keyword>
<evidence type="ECO:0000256" key="2">
    <source>
        <dbReference type="ARBA" id="ARBA00022723"/>
    </source>
</evidence>
<dbReference type="GO" id="GO:0046872">
    <property type="term" value="F:metal ion binding"/>
    <property type="evidence" value="ECO:0007669"/>
    <property type="project" value="UniProtKB-KW"/>
</dbReference>
<evidence type="ECO:0000259" key="5">
    <source>
        <dbReference type="Pfam" id="PF13359"/>
    </source>
</evidence>
<evidence type="ECO:0000313" key="6">
    <source>
        <dbReference type="EnsemblPlants" id="EMT11056"/>
    </source>
</evidence>
<comment type="cofactor">
    <cofactor evidence="1">
        <name>a divalent metal cation</name>
        <dbReference type="ChEBI" id="CHEBI:60240"/>
    </cofactor>
</comment>
<protein>
    <recommendedName>
        <fullName evidence="7">DDE Tnp4 domain-containing protein</fullName>
    </recommendedName>
</protein>
<evidence type="ECO:0008006" key="7">
    <source>
        <dbReference type="Google" id="ProtNLM"/>
    </source>
</evidence>
<dbReference type="InterPro" id="IPR027806">
    <property type="entry name" value="HARBI1_dom"/>
</dbReference>
<dbReference type="AlphaFoldDB" id="M8BAK7"/>
<organism evidence="6">
    <name type="scientific">Aegilops tauschii</name>
    <name type="common">Tausch's goatgrass</name>
    <name type="synonym">Aegilops squarrosa</name>
    <dbReference type="NCBI Taxonomy" id="37682"/>
    <lineage>
        <taxon>Eukaryota</taxon>
        <taxon>Viridiplantae</taxon>
        <taxon>Streptophyta</taxon>
        <taxon>Embryophyta</taxon>
        <taxon>Tracheophyta</taxon>
        <taxon>Spermatophyta</taxon>
        <taxon>Magnoliopsida</taxon>
        <taxon>Liliopsida</taxon>
        <taxon>Poales</taxon>
        <taxon>Poaceae</taxon>
        <taxon>BOP clade</taxon>
        <taxon>Pooideae</taxon>
        <taxon>Triticodae</taxon>
        <taxon>Triticeae</taxon>
        <taxon>Triticinae</taxon>
        <taxon>Aegilops</taxon>
    </lineage>
</organism>
<feature type="domain" description="DDE Tnp4" evidence="5">
    <location>
        <begin position="28"/>
        <end position="124"/>
    </location>
</feature>
<dbReference type="InterPro" id="IPR024752">
    <property type="entry name" value="Myb/SANT-like_dom"/>
</dbReference>
<dbReference type="Pfam" id="PF13359">
    <property type="entry name" value="DDE_Tnp_4"/>
    <property type="match status" value="1"/>
</dbReference>
<dbReference type="PANTHER" id="PTHR47127">
    <property type="entry name" value="10A19I.15"/>
    <property type="match status" value="1"/>
</dbReference>
<name>M8BAK7_AEGTA</name>
<sequence>MEEGWRALVTMMLGRETLFCILSVCLQLLCSSQGKFYLVDAGYGAKPGFLPPFRGVRYHLNEWGNNPPINEKELFNLRHSSLRTTVERGFGSLKGRFKILDDATPFFKYPTQVDIVVACCIIHNWVINDGIDEYIIPENEWVANINHASSSSGQASEHTAMEMEAKQIVWTAPMTSFMLDHLCKVVGDGVRTSTGFKKCQLARCATAMNEHFQLNLTHANIGNHNRTWRRKWGTILKLRGLSGALWDDEKSMIVLDHEHYTNHIKDHKEDEPFLNKPLKHYNEMAIIHGNTMATGQYTKGSNDPLGTEANEISDNEASPLEEGSKSSNGGDSVAPNPKRAKTKSSVDEGLQSTLMAVGERLAIAIERSVSTDNSSTSISTNNSTNNSMVGLWEGMKDIPFFGIDYLAHYFAYLVENPNIAMAFQLLEKDQKSIWVARYVKNTFPPMDG</sequence>